<feature type="region of interest" description="Disordered" evidence="1">
    <location>
        <begin position="162"/>
        <end position="182"/>
    </location>
</feature>
<evidence type="ECO:0000256" key="1">
    <source>
        <dbReference type="SAM" id="MobiDB-lite"/>
    </source>
</evidence>
<sequence>MPHPSDHVPEIFERGWAFLAKLILDLQKMVERNEVIRKAERKQFAWRRYFELILPEIRELIDIQNVSKSAHQLLRSFLKLHLQAQVQLTTRSLLCINFHNAQPPMGPKHSWFCLDAHHLRHPAEVLLVHDSFVFLQHCVEDERNVIITAPLFNPVAPSSSYAQRPGYTSNSPHESPSPYSHSRPPISLALALHSKEFEAIYTSIIPSVSLGKVRTQDSQTLRTRNENSFTGAPTRSGMEPPVWGRIVEAGGVSVKEWRKKFGSALGGGAAAYAWC</sequence>
<comment type="caution">
    <text evidence="2">The sequence shown here is derived from an EMBL/GenBank/DDBJ whole genome shotgun (WGS) entry which is preliminary data.</text>
</comment>
<dbReference type="Gene3D" id="1.10.150.20">
    <property type="entry name" value="5' to 3' exonuclease, C-terminal subdomain"/>
    <property type="match status" value="1"/>
</dbReference>
<proteinExistence type="predicted"/>
<dbReference type="AlphaFoldDB" id="A0A8H5CW58"/>
<reference evidence="2 3" key="1">
    <citation type="journal article" date="2020" name="ISME J.">
        <title>Uncovering the hidden diversity of litter-decomposition mechanisms in mushroom-forming fungi.</title>
        <authorList>
            <person name="Floudas D."/>
            <person name="Bentzer J."/>
            <person name="Ahren D."/>
            <person name="Johansson T."/>
            <person name="Persson P."/>
            <person name="Tunlid A."/>
        </authorList>
    </citation>
    <scope>NUCLEOTIDE SEQUENCE [LARGE SCALE GENOMIC DNA]</scope>
    <source>
        <strain evidence="2 3">CBS 146.42</strain>
    </source>
</reference>
<gene>
    <name evidence="2" type="ORF">D9756_010734</name>
</gene>
<accession>A0A8H5CW58</accession>
<dbReference type="OrthoDB" id="3062714at2759"/>
<protein>
    <submittedName>
        <fullName evidence="2">Uncharacterized protein</fullName>
    </submittedName>
</protein>
<keyword evidence="3" id="KW-1185">Reference proteome</keyword>
<dbReference type="EMBL" id="JAACJO010000021">
    <property type="protein sequence ID" value="KAF5348173.1"/>
    <property type="molecule type" value="Genomic_DNA"/>
</dbReference>
<evidence type="ECO:0000313" key="2">
    <source>
        <dbReference type="EMBL" id="KAF5348173.1"/>
    </source>
</evidence>
<name>A0A8H5CW58_9AGAR</name>
<evidence type="ECO:0000313" key="3">
    <source>
        <dbReference type="Proteomes" id="UP000559027"/>
    </source>
</evidence>
<dbReference type="Proteomes" id="UP000559027">
    <property type="component" value="Unassembled WGS sequence"/>
</dbReference>
<feature type="compositionally biased region" description="Low complexity" evidence="1">
    <location>
        <begin position="169"/>
        <end position="182"/>
    </location>
</feature>
<organism evidence="2 3">
    <name type="scientific">Leucocoprinus leucothites</name>
    <dbReference type="NCBI Taxonomy" id="201217"/>
    <lineage>
        <taxon>Eukaryota</taxon>
        <taxon>Fungi</taxon>
        <taxon>Dikarya</taxon>
        <taxon>Basidiomycota</taxon>
        <taxon>Agaricomycotina</taxon>
        <taxon>Agaricomycetes</taxon>
        <taxon>Agaricomycetidae</taxon>
        <taxon>Agaricales</taxon>
        <taxon>Agaricineae</taxon>
        <taxon>Agaricaceae</taxon>
        <taxon>Leucocoprinus</taxon>
    </lineage>
</organism>